<name>A0A2S7CRX6_9XANT</name>
<dbReference type="NCBIfam" id="TIGR01901">
    <property type="entry name" value="adhes_NPXG"/>
    <property type="match status" value="1"/>
</dbReference>
<evidence type="ECO:0000313" key="3">
    <source>
        <dbReference type="EMBL" id="PPU64344.1"/>
    </source>
</evidence>
<dbReference type="InterPro" id="IPR012334">
    <property type="entry name" value="Pectin_lyas_fold"/>
</dbReference>
<accession>A0A2S7CRX6</accession>
<dbReference type="Proteomes" id="UP000237872">
    <property type="component" value="Unassembled WGS sequence"/>
</dbReference>
<sequence length="788" mass="76282">MPPHRRPADREPQRLRWSRRRPHLHAFRLHFLRDLRMHANHTAVTAAGRSSRTLPPRAPLALALAAALTLSAPAAAQVASTQLPTSGSIAGGTGTIQAPSGATQVITQTSNRMALTWSSFDVGSAATVRFDQPSSSAAVLNLIGGSSASQIFGNLSANGQVFLINSRGVLFGNTAQVNVGGLVASSLSTSAANFMSSNDALDAGGSTASIINSGTITAAAGSVNLIGGQVVNDGTVTATAGNITLAGADRVTLNFEAGGFGVIITRALQSQLATLAVQNTGSLIAPGNTISLQASAASGVFSQLINNSGIISAASLSSAGSDGSVSLVANGATGTAIGGSGSINADTGSIGYSAGAGGIEQTGVLTAGDLSATAGRDLLLTGSNQIAGIRATVGGNLSVTNARSLGQASALEVNGTSTFALGSNALTLDNAGNNFTGAVNITAGTTRIDDGNALTLGTLNTGNLTATSNGALNLGSGSVGGTLTAVSNNGAIIQSTGSGLTVTGTSNLQAGTGAITLTTGSNDFQQAVTLGGGATSITDANALTLGTLSTGNLTATSTGALNLGSGTVTGTLAASSNNGAITQSTVSGLSVTGTSNLQAGTGAITLTTGSNDFQQAVTLGGGATSITDANALTLGTLSTGNLTANSTGALNLGSGTVNGTLTATSNNGAITQSTVSGLTVTGIGDVQAGTGAITLTTGSNDFQQALTLGGGATSITDGNALTLGTLSTGNLTATSIGALNLGSGTVTGTLAASSNNGAITQSTVSGATTSSRRSRLVAVPPASPMPMR</sequence>
<evidence type="ECO:0000259" key="2">
    <source>
        <dbReference type="SMART" id="SM00912"/>
    </source>
</evidence>
<feature type="region of interest" description="Disordered" evidence="1">
    <location>
        <begin position="762"/>
        <end position="788"/>
    </location>
</feature>
<evidence type="ECO:0000313" key="4">
    <source>
        <dbReference type="Proteomes" id="UP000237872"/>
    </source>
</evidence>
<dbReference type="InterPro" id="IPR008638">
    <property type="entry name" value="FhaB/CdiA-like_TPS"/>
</dbReference>
<dbReference type="PANTHER" id="PTHR12338:SF5">
    <property type="entry name" value="ANTIGEN 43-RELATED"/>
    <property type="match status" value="1"/>
</dbReference>
<proteinExistence type="predicted"/>
<feature type="compositionally biased region" description="Polar residues" evidence="1">
    <location>
        <begin position="762"/>
        <end position="771"/>
    </location>
</feature>
<comment type="caution">
    <text evidence="3">The sequence shown here is derived from an EMBL/GenBank/DDBJ whole genome shotgun (WGS) entry which is preliminary data.</text>
</comment>
<gene>
    <name evidence="3" type="ORF">XcodCFBP4690_09250</name>
</gene>
<dbReference type="PANTHER" id="PTHR12338">
    <property type="entry name" value="AUTOTRANSPORTER"/>
    <property type="match status" value="1"/>
</dbReference>
<protein>
    <recommendedName>
        <fullName evidence="2">Filamentous haemagglutinin FhaB/tRNA nuclease CdiA-like TPS domain-containing protein</fullName>
    </recommendedName>
</protein>
<dbReference type="Pfam" id="PF18886">
    <property type="entry name" value="DUF5649"/>
    <property type="match status" value="5"/>
</dbReference>
<dbReference type="SUPFAM" id="SSF51126">
    <property type="entry name" value="Pectin lyase-like"/>
    <property type="match status" value="1"/>
</dbReference>
<dbReference type="EMBL" id="MDEC01000010">
    <property type="protein sequence ID" value="PPU64344.1"/>
    <property type="molecule type" value="Genomic_DNA"/>
</dbReference>
<dbReference type="OrthoDB" id="218680at2"/>
<dbReference type="AlphaFoldDB" id="A0A2S7CRX6"/>
<dbReference type="InterPro" id="IPR050909">
    <property type="entry name" value="Bact_Autotransporter_VF"/>
</dbReference>
<reference evidence="3 4" key="1">
    <citation type="submission" date="2016-08" db="EMBL/GenBank/DDBJ databases">
        <authorList>
            <person name="Seilhamer J.J."/>
        </authorList>
    </citation>
    <scope>NUCLEOTIDE SEQUENCE [LARGE SCALE GENOMIC DNA]</scope>
    <source>
        <strain evidence="3 4">CFBP4690</strain>
    </source>
</reference>
<dbReference type="Gene3D" id="2.160.20.10">
    <property type="entry name" value="Single-stranded right-handed beta-helix, Pectin lyase-like"/>
    <property type="match status" value="1"/>
</dbReference>
<dbReference type="InterPro" id="IPR043709">
    <property type="entry name" value="DUF5649"/>
</dbReference>
<dbReference type="SMART" id="SM00912">
    <property type="entry name" value="Haemagg_act"/>
    <property type="match status" value="1"/>
</dbReference>
<dbReference type="InterPro" id="IPR011050">
    <property type="entry name" value="Pectin_lyase_fold/virulence"/>
</dbReference>
<dbReference type="Pfam" id="PF05860">
    <property type="entry name" value="TPS"/>
    <property type="match status" value="1"/>
</dbReference>
<evidence type="ECO:0000256" key="1">
    <source>
        <dbReference type="SAM" id="MobiDB-lite"/>
    </source>
</evidence>
<feature type="domain" description="Filamentous haemagglutinin FhaB/tRNA nuclease CdiA-like TPS" evidence="2">
    <location>
        <begin position="80"/>
        <end position="193"/>
    </location>
</feature>
<organism evidence="3 4">
    <name type="scientific">Xanthomonas codiaei</name>
    <dbReference type="NCBI Taxonomy" id="56463"/>
    <lineage>
        <taxon>Bacteria</taxon>
        <taxon>Pseudomonadati</taxon>
        <taxon>Pseudomonadota</taxon>
        <taxon>Gammaproteobacteria</taxon>
        <taxon>Lysobacterales</taxon>
        <taxon>Lysobacteraceae</taxon>
        <taxon>Xanthomonas</taxon>
    </lineage>
</organism>